<dbReference type="Proteomes" id="UP000199752">
    <property type="component" value="Chromosome 7"/>
</dbReference>
<dbReference type="InterPro" id="IPR036412">
    <property type="entry name" value="HAD-like_sf"/>
</dbReference>
<feature type="transmembrane region" description="Helical" evidence="10">
    <location>
        <begin position="1261"/>
        <end position="1282"/>
    </location>
</feature>
<evidence type="ECO:0000256" key="8">
    <source>
        <dbReference type="ARBA" id="ARBA00022989"/>
    </source>
</evidence>
<evidence type="ECO:0000259" key="11">
    <source>
        <dbReference type="Pfam" id="PF00122"/>
    </source>
</evidence>
<evidence type="ECO:0000313" key="12">
    <source>
        <dbReference type="EMBL" id="CUV07022.1"/>
    </source>
</evidence>
<evidence type="ECO:0000256" key="7">
    <source>
        <dbReference type="ARBA" id="ARBA00022967"/>
    </source>
</evidence>
<dbReference type="InterPro" id="IPR044492">
    <property type="entry name" value="P_typ_ATPase_HD_dom"/>
</dbReference>
<dbReference type="Gene3D" id="3.40.1110.10">
    <property type="entry name" value="Calcium-transporting ATPase, cytoplasmic domain N"/>
    <property type="match status" value="1"/>
</dbReference>
<dbReference type="InterPro" id="IPR008250">
    <property type="entry name" value="ATPase_P-typ_transduc_dom_A_sf"/>
</dbReference>
<keyword evidence="5" id="KW-0067">ATP-binding</keyword>
<feature type="transmembrane region" description="Helical" evidence="10">
    <location>
        <begin position="496"/>
        <end position="517"/>
    </location>
</feature>
<feature type="transmembrane region" description="Helical" evidence="10">
    <location>
        <begin position="1052"/>
        <end position="1071"/>
    </location>
</feature>
<dbReference type="VEuPathDB" id="CryptoDB:ChTU502y2012_407g0235"/>
<dbReference type="InterPro" id="IPR023298">
    <property type="entry name" value="ATPase_P-typ_TM_dom_sf"/>
</dbReference>
<dbReference type="SUPFAM" id="SSF56784">
    <property type="entry name" value="HAD-like"/>
    <property type="match status" value="1"/>
</dbReference>
<dbReference type="InterPro" id="IPR023299">
    <property type="entry name" value="ATPase_P-typ_cyto_dom_N"/>
</dbReference>
<keyword evidence="2 10" id="KW-0812">Transmembrane</keyword>
<feature type="transmembrane region" description="Helical" evidence="10">
    <location>
        <begin position="290"/>
        <end position="309"/>
    </location>
</feature>
<dbReference type="SUPFAM" id="SSF81653">
    <property type="entry name" value="Calcium ATPase, transduction domain A"/>
    <property type="match status" value="1"/>
</dbReference>
<dbReference type="PRINTS" id="PR00119">
    <property type="entry name" value="CATATPASE"/>
</dbReference>
<sequence>MKLGIFGDIYSAFFPIDLCIKLLIFTISILLFFYIANLIIWRRYDKHTYKHQSFEMILIPCRKNIYSNIFRYTLNFLTAIHLILIPLVTYDSVSAPESSSILYWRKKAEVFLVEYVVALVICIGRKLFTQRIRLTLIMPSNLFDCNFVCLWVRDNNNNNSYFNNNHHHNTNDNIIQSINKDPSCSTLNKKFLNFYKKSLAFLDGEMTGFKYYGCHIQTDESSGIRYFIAGSTRFVFSIETGTFLPQIQSSRVSVNQIENALNCGGHSEASVISYLSVFGKNELPYETEPALLVMKRIFFCPTFILQYLMLSTTFFLRFFTWSFCWSALILYTNLFSFFKDIFRNRKLLKETHEINNRPVKVIRGNIQKSIKASDIVLFDIVLSETGDIAPCDMILMEKLVLVDESSLTGEATPVFKKPLDLSTLSNSQILSAGDNILKDSLIHAGCKIIKVFGGDESNNSLISVVLNTGVFTFKSKILRTASQNIISDDFHNDIPLLWLLTLSVASVVITVQCLISQFNIGSIFFILGTLLQLLPIWAPAFVQSCINSSVSILKNDKNVESSYPRRILFASKLDTLFFDKTGTLTMNDYVLDNVERLNSDLLEDQGFFTGNERYSERIVRGINGEKIDILKMAISTCHSLSFVPDQGDGGYYGDSIEKEMLKFTRSCIYEKSSLNDRSLRRFVFEKGAEFDLENIYASENTANLEKKLSKGCEILKIFDFNGVSRSMSVIVRCNVTDRVFLFTKGASESILKFSIENQSTEEIEFRTSKLSSSGFYVILIAYRELKSDKKSIELYRLLNESERINFEVDLTPVGILCFSNCIRNEAPFIIKEIKDLGIKPIILTGDNSDCALCVAKQVGIINSQFKVSNIEAKLNLCEIDLNGNQSAILCCIISGKLVFMNEFRHEIDLEEVIKNLNKIRLVVTFESYEMMSKIALHNYEGIVNPLKNDSKQAFLSNETLLDLFKDNISVISRANHINKQSVIRQFMNEGKIVGMVGDGTNDVAAVKDSNLGIFVNKNGSLSSHFSLDKGDLNGILSIIREGCGCAANSRSLYLFMIMYGFTIVICKNILLYSAQATLPTMGYFYYSIFVNFPSVWGIKRSRPANKIKKYPVDAGLVSRSSILTVICFVSVIGINLGVVLFFLSNKSWFVSSYTRNLGIPIFTSARQDGFESSTTLIWMCSLHSHMALIFGMGGYHREPFYKNKVLVSTWFLAQLGLLFLIFSEPSLITCFFKINCQESITPGTLFGMNIPKFSSNNVFPFSWKFELVGWIAASFLICIFIYRKLNFNSASKI</sequence>
<proteinExistence type="predicted"/>
<dbReference type="Gene3D" id="3.40.50.1000">
    <property type="entry name" value="HAD superfamily/HAD-like"/>
    <property type="match status" value="1"/>
</dbReference>
<dbReference type="Proteomes" id="UP001429100">
    <property type="component" value="Unassembled WGS sequence"/>
</dbReference>
<keyword evidence="4" id="KW-0547">Nucleotide-binding</keyword>
<dbReference type="VEuPathDB" id="CryptoDB:Chro.70060"/>
<name>A0A0S4THU5_CRYHO</name>
<evidence type="ECO:0000256" key="4">
    <source>
        <dbReference type="ARBA" id="ARBA00022741"/>
    </source>
</evidence>
<dbReference type="GO" id="GO:0019829">
    <property type="term" value="F:ATPase-coupled monoatomic cation transmembrane transporter activity"/>
    <property type="evidence" value="ECO:0007669"/>
    <property type="project" value="TreeGrafter"/>
</dbReference>
<feature type="transmembrane region" description="Helical" evidence="10">
    <location>
        <begin position="315"/>
        <end position="338"/>
    </location>
</feature>
<accession>A0A0S4THU5</accession>
<evidence type="ECO:0000256" key="10">
    <source>
        <dbReference type="SAM" id="Phobius"/>
    </source>
</evidence>
<reference evidence="12" key="2">
    <citation type="submission" date="2015-08" db="EMBL/GenBank/DDBJ databases">
        <authorList>
            <person name="Babu N.S."/>
            <person name="Beckwith C.J."/>
            <person name="Beseler K.G."/>
            <person name="Brison A."/>
            <person name="Carone J.V."/>
            <person name="Caskin T.P."/>
            <person name="Diamond M."/>
            <person name="Durham M.E."/>
            <person name="Foxe J.M."/>
            <person name="Go M."/>
            <person name="Henderson B.A."/>
            <person name="Jones I.B."/>
            <person name="McGettigan J.A."/>
            <person name="Micheletti S.J."/>
            <person name="Nasrallah M.E."/>
            <person name="Ortiz D."/>
            <person name="Piller C.R."/>
            <person name="Privatt S.R."/>
            <person name="Schneider S.L."/>
            <person name="Sharp S."/>
            <person name="Smith T.C."/>
            <person name="Stanton J.D."/>
            <person name="Ullery H.E."/>
            <person name="Wilson R.J."/>
            <person name="Serrano M.G."/>
            <person name="Buck G."/>
            <person name="Lee V."/>
            <person name="Wang Y."/>
            <person name="Carvalho R."/>
            <person name="Voegtly L."/>
            <person name="Shi R."/>
            <person name="Duckworth R."/>
            <person name="Johnson A."/>
            <person name="Loviza R."/>
            <person name="Walstead R."/>
            <person name="Shah Z."/>
            <person name="Kiflezghi M."/>
            <person name="Wade K."/>
            <person name="Ball S.L."/>
            <person name="Bradley K.W."/>
            <person name="Asai D.J."/>
            <person name="Bowman C.A."/>
            <person name="Russell D.A."/>
            <person name="Pope W.H."/>
            <person name="Jacobs-Sera D."/>
            <person name="Hendrix R.W."/>
            <person name="Hatfull G.F."/>
        </authorList>
    </citation>
    <scope>NUCLEOTIDE SEQUENCE [LARGE SCALE GENOMIC DNA]</scope>
</reference>
<evidence type="ECO:0000256" key="1">
    <source>
        <dbReference type="ARBA" id="ARBA00004141"/>
    </source>
</evidence>
<dbReference type="GO" id="GO:0016020">
    <property type="term" value="C:membrane"/>
    <property type="evidence" value="ECO:0007669"/>
    <property type="project" value="UniProtKB-SubCell"/>
</dbReference>
<keyword evidence="8 10" id="KW-1133">Transmembrane helix</keyword>
<evidence type="ECO:0000313" key="13">
    <source>
        <dbReference type="EMBL" id="PPS95946.1"/>
    </source>
</evidence>
<feature type="transmembrane region" description="Helical" evidence="10">
    <location>
        <begin position="20"/>
        <end position="41"/>
    </location>
</feature>
<dbReference type="PROSITE" id="PS00154">
    <property type="entry name" value="ATPASE_E1_E2"/>
    <property type="match status" value="1"/>
</dbReference>
<evidence type="ECO:0000256" key="2">
    <source>
        <dbReference type="ARBA" id="ARBA00022692"/>
    </source>
</evidence>
<feature type="transmembrane region" description="Helical" evidence="10">
    <location>
        <begin position="110"/>
        <end position="128"/>
    </location>
</feature>
<dbReference type="SUPFAM" id="SSF81665">
    <property type="entry name" value="Calcium ATPase, transmembrane domain M"/>
    <property type="match status" value="1"/>
</dbReference>
<keyword evidence="14" id="KW-1185">Reference proteome</keyword>
<reference evidence="13 14" key="3">
    <citation type="submission" date="2017-10" db="EMBL/GenBank/DDBJ databases">
        <title>Consistent, comparative and evidence-based genome annotation and re-annotation for the closely-related species, Cryptosporidium parvum, C. hominis and C. tyzzeri.</title>
        <authorList>
            <person name="Baptista R.P."/>
            <person name="Li Y."/>
            <person name="Sateriale A."/>
            <person name="Striepen B."/>
            <person name="Kissinger J.C."/>
        </authorList>
    </citation>
    <scope>NUCLEOTIDE SEQUENCE [LARGE SCALE GENOMIC DNA]</scope>
    <source>
        <strain evidence="13">30976</strain>
    </source>
</reference>
<keyword evidence="7" id="KW-1278">Translocase</keyword>
<feature type="transmembrane region" description="Helical" evidence="10">
    <location>
        <begin position="1205"/>
        <end position="1223"/>
    </location>
</feature>
<dbReference type="GO" id="GO:0046872">
    <property type="term" value="F:metal ion binding"/>
    <property type="evidence" value="ECO:0007669"/>
    <property type="project" value="UniProtKB-KW"/>
</dbReference>
<protein>
    <submittedName>
        <fullName evidence="13">P-type cation-transporting ATPase</fullName>
    </submittedName>
</protein>
<dbReference type="SFLD" id="SFLDS00003">
    <property type="entry name" value="Haloacid_Dehalogenase"/>
    <property type="match status" value="1"/>
</dbReference>
<dbReference type="GO" id="GO:0140358">
    <property type="term" value="F:P-type transmembrane transporter activity"/>
    <property type="evidence" value="ECO:0007669"/>
    <property type="project" value="InterPro"/>
</dbReference>
<organism evidence="12">
    <name type="scientific">Cryptosporidium hominis</name>
    <dbReference type="NCBI Taxonomy" id="237895"/>
    <lineage>
        <taxon>Eukaryota</taxon>
        <taxon>Sar</taxon>
        <taxon>Alveolata</taxon>
        <taxon>Apicomplexa</taxon>
        <taxon>Conoidasida</taxon>
        <taxon>Coccidia</taxon>
        <taxon>Eucoccidiorida</taxon>
        <taxon>Eimeriorina</taxon>
        <taxon>Cryptosporidiidae</taxon>
        <taxon>Cryptosporidium</taxon>
    </lineage>
</organism>
<evidence type="ECO:0000256" key="9">
    <source>
        <dbReference type="ARBA" id="ARBA00023136"/>
    </source>
</evidence>
<keyword evidence="6" id="KW-0460">Magnesium</keyword>
<dbReference type="GO" id="GO:0005524">
    <property type="term" value="F:ATP binding"/>
    <property type="evidence" value="ECO:0007669"/>
    <property type="project" value="UniProtKB-KW"/>
</dbReference>
<evidence type="ECO:0000256" key="5">
    <source>
        <dbReference type="ARBA" id="ARBA00022840"/>
    </source>
</evidence>
<feature type="transmembrane region" description="Helical" evidence="10">
    <location>
        <begin position="72"/>
        <end position="90"/>
    </location>
</feature>
<dbReference type="SUPFAM" id="SSF81660">
    <property type="entry name" value="Metal cation-transporting ATPase, ATP-binding domain N"/>
    <property type="match status" value="1"/>
</dbReference>
<feature type="transmembrane region" description="Helical" evidence="10">
    <location>
        <begin position="1176"/>
        <end position="1193"/>
    </location>
</feature>
<dbReference type="EMBL" id="LN877953">
    <property type="protein sequence ID" value="CUV07022.1"/>
    <property type="molecule type" value="Genomic_DNA"/>
</dbReference>
<dbReference type="Gene3D" id="2.70.150.10">
    <property type="entry name" value="Calcium-transporting ATPase, cytoplasmic transduction domain A"/>
    <property type="match status" value="1"/>
</dbReference>
<evidence type="ECO:0000313" key="14">
    <source>
        <dbReference type="Proteomes" id="UP001429100"/>
    </source>
</evidence>
<feature type="transmembrane region" description="Helical" evidence="10">
    <location>
        <begin position="1120"/>
        <end position="1143"/>
    </location>
</feature>
<dbReference type="InterPro" id="IPR023214">
    <property type="entry name" value="HAD_sf"/>
</dbReference>
<dbReference type="InterPro" id="IPR018303">
    <property type="entry name" value="ATPase_P-typ_P_site"/>
</dbReference>
<evidence type="ECO:0000256" key="3">
    <source>
        <dbReference type="ARBA" id="ARBA00022723"/>
    </source>
</evidence>
<dbReference type="SFLD" id="SFLDF00027">
    <property type="entry name" value="p-type_atpase"/>
    <property type="match status" value="1"/>
</dbReference>
<dbReference type="InterPro" id="IPR006544">
    <property type="entry name" value="P-type_TPase_V"/>
</dbReference>
<dbReference type="PANTHER" id="PTHR45630">
    <property type="entry name" value="CATION-TRANSPORTING ATPASE-RELATED"/>
    <property type="match status" value="1"/>
</dbReference>
<dbReference type="EMBL" id="JTAI01000003">
    <property type="protein sequence ID" value="PPS95946.1"/>
    <property type="molecule type" value="Genomic_DNA"/>
</dbReference>
<comment type="subcellular location">
    <subcellularLocation>
        <location evidence="1">Membrane</location>
        <topology evidence="1">Multi-pass membrane protein</topology>
    </subcellularLocation>
</comment>
<gene>
    <name evidence="12" type="ORF">CHUDEA7_460</name>
    <name evidence="13" type="ORF">GY17_00003280</name>
</gene>
<dbReference type="Pfam" id="PF13246">
    <property type="entry name" value="Cation_ATPase"/>
    <property type="match status" value="1"/>
</dbReference>
<reference evidence="13 14" key="1">
    <citation type="submission" date="2014-11" db="EMBL/GenBank/DDBJ databases">
        <title>Comparative genomic analysis of Cryptosporidium hominis reveals occurrence of genetic recombination in virulent subtypes.</title>
        <authorList>
            <person name="Guo Y."/>
            <person name="Tang K."/>
            <person name="Frace M."/>
            <person name="Li N."/>
            <person name="Roellig D.M."/>
            <person name="Sammons S."/>
            <person name="Knipe K."/>
            <person name="Rowe L."/>
            <person name="Feng Y."/>
            <person name="Xiao L."/>
        </authorList>
    </citation>
    <scope>NUCLEOTIDE SEQUENCE [LARGE SCALE GENOMIC DNA]</scope>
    <source>
        <strain evidence="13">30976</strain>
    </source>
</reference>
<dbReference type="SFLD" id="SFLDG00002">
    <property type="entry name" value="C1.7:_P-type_atpase_like"/>
    <property type="match status" value="1"/>
</dbReference>
<dbReference type="InterPro" id="IPR059000">
    <property type="entry name" value="ATPase_P-type_domA"/>
</dbReference>
<feature type="transmembrane region" description="Helical" evidence="10">
    <location>
        <begin position="523"/>
        <end position="542"/>
    </location>
</feature>
<dbReference type="VEuPathDB" id="CryptoDB:CHUDEA7_460"/>
<dbReference type="VEuPathDB" id="CryptoDB:Chro.70061"/>
<dbReference type="Pfam" id="PF00122">
    <property type="entry name" value="E1-E2_ATPase"/>
    <property type="match status" value="1"/>
</dbReference>
<dbReference type="PANTHER" id="PTHR45630:SF11">
    <property type="entry name" value="CATION-TRANSPORTING P-TYPE ATPASE N-TERMINAL DOMAIN-CONTAINING PROTEIN"/>
    <property type="match status" value="1"/>
</dbReference>
<feature type="domain" description="P-type ATPase A" evidence="11">
    <location>
        <begin position="355"/>
        <end position="448"/>
    </location>
</feature>
<keyword evidence="3" id="KW-0479">Metal-binding</keyword>
<keyword evidence="9 10" id="KW-0472">Membrane</keyword>
<feature type="transmembrane region" description="Helical" evidence="10">
    <location>
        <begin position="1083"/>
        <end position="1099"/>
    </location>
</feature>
<evidence type="ECO:0000256" key="6">
    <source>
        <dbReference type="ARBA" id="ARBA00022842"/>
    </source>
</evidence>
<dbReference type="VEuPathDB" id="CryptoDB:GY17_00003280"/>